<keyword evidence="2" id="KW-1185">Reference proteome</keyword>
<dbReference type="EMBL" id="CR378669">
    <property type="protein sequence ID" value="CAG20248.1"/>
    <property type="molecule type" value="Genomic_DNA"/>
</dbReference>
<dbReference type="KEGG" id="ppr:PBPRA1844"/>
<protein>
    <submittedName>
        <fullName evidence="1">Uncharacterized protein</fullName>
    </submittedName>
</protein>
<evidence type="ECO:0000313" key="2">
    <source>
        <dbReference type="Proteomes" id="UP000000593"/>
    </source>
</evidence>
<dbReference type="AlphaFoldDB" id="Q6LR28"/>
<name>Q6LR28_PHOPR</name>
<dbReference type="Proteomes" id="UP000000593">
    <property type="component" value="Chromosome 1"/>
</dbReference>
<gene>
    <name evidence="1" type="primary">VP1897</name>
    <name evidence="1" type="ordered locus">PBPRA1844</name>
</gene>
<proteinExistence type="predicted"/>
<dbReference type="eggNOG" id="ENOG5033N9X">
    <property type="taxonomic scope" value="Bacteria"/>
</dbReference>
<evidence type="ECO:0000313" key="1">
    <source>
        <dbReference type="EMBL" id="CAG20248.1"/>
    </source>
</evidence>
<reference evidence="2" key="1">
    <citation type="journal article" date="2005" name="Science">
        <title>Life at depth: Photobacterium profundum genome sequence and expression analysis.</title>
        <authorList>
            <person name="Vezzi A."/>
            <person name="Campanaro S."/>
            <person name="D'Angelo M."/>
            <person name="Simonato F."/>
            <person name="Vitulo N."/>
            <person name="Lauro F.M."/>
            <person name="Cestaro A."/>
            <person name="Malacrida G."/>
            <person name="Simionati B."/>
            <person name="Cannata N."/>
            <person name="Romualdi C."/>
            <person name="Bartlett D.H."/>
            <person name="Valle G."/>
        </authorList>
    </citation>
    <scope>NUCLEOTIDE SEQUENCE [LARGE SCALE GENOMIC DNA]</scope>
    <source>
        <strain evidence="2">ATCC BAA-1253 / SS9</strain>
    </source>
</reference>
<dbReference type="HOGENOM" id="CLU_150101_0_0_6"/>
<organism evidence="1 2">
    <name type="scientific">Photobacterium profundum (strain SS9)</name>
    <dbReference type="NCBI Taxonomy" id="298386"/>
    <lineage>
        <taxon>Bacteria</taxon>
        <taxon>Pseudomonadati</taxon>
        <taxon>Pseudomonadota</taxon>
        <taxon>Gammaproteobacteria</taxon>
        <taxon>Vibrionales</taxon>
        <taxon>Vibrionaceae</taxon>
        <taxon>Photobacterium</taxon>
    </lineage>
</organism>
<sequence>MLFMKEGISMKYKAQNLDYKGENCGVHNWISDKGNSFYWHPDWLHIAEDETGLHAQQQLDIPSGEKGTKKHAVTAILKHLNDWIVDGFEKNPDIKDEAEKAEKGLK</sequence>
<accession>Q6LR28</accession>